<reference evidence="4" key="1">
    <citation type="submission" date="2017-06" db="EMBL/GenBank/DDBJ databases">
        <authorList>
            <person name="Varghese N."/>
            <person name="Submissions S."/>
        </authorList>
    </citation>
    <scope>NUCLEOTIDE SEQUENCE [LARGE SCALE GENOMIC DNA]</scope>
    <source>
        <strain evidence="4">Ca-68</strain>
    </source>
</reference>
<feature type="compositionally biased region" description="Polar residues" evidence="1">
    <location>
        <begin position="98"/>
        <end position="111"/>
    </location>
</feature>
<dbReference type="InterPro" id="IPR010879">
    <property type="entry name" value="DUF1508"/>
</dbReference>
<evidence type="ECO:0000313" key="3">
    <source>
        <dbReference type="EMBL" id="SNR73926.1"/>
    </source>
</evidence>
<dbReference type="AlphaFoldDB" id="A0A238YRL5"/>
<dbReference type="Proteomes" id="UP000198305">
    <property type="component" value="Unassembled WGS sequence"/>
</dbReference>
<keyword evidence="4" id="KW-1185">Reference proteome</keyword>
<proteinExistence type="predicted"/>
<organism evidence="3 4">
    <name type="scientific">Methylobacillus rhizosphaerae</name>
    <dbReference type="NCBI Taxonomy" id="551994"/>
    <lineage>
        <taxon>Bacteria</taxon>
        <taxon>Pseudomonadati</taxon>
        <taxon>Pseudomonadota</taxon>
        <taxon>Betaproteobacteria</taxon>
        <taxon>Nitrosomonadales</taxon>
        <taxon>Methylophilaceae</taxon>
        <taxon>Methylobacillus</taxon>
    </lineage>
</organism>
<feature type="domain" description="DUF1508" evidence="2">
    <location>
        <begin position="12"/>
        <end position="58"/>
    </location>
</feature>
<dbReference type="PANTHER" id="PTHR40606:SF1">
    <property type="entry name" value="UPF0339 PROTEIN YEGP"/>
    <property type="match status" value="1"/>
</dbReference>
<dbReference type="Pfam" id="PF07411">
    <property type="entry name" value="DUF1508"/>
    <property type="match status" value="2"/>
</dbReference>
<gene>
    <name evidence="3" type="ORF">SAMN05192560_0791</name>
</gene>
<dbReference type="EMBL" id="FZOA01000003">
    <property type="protein sequence ID" value="SNR73926.1"/>
    <property type="molecule type" value="Genomic_DNA"/>
</dbReference>
<dbReference type="PANTHER" id="PTHR40606">
    <property type="match status" value="1"/>
</dbReference>
<dbReference type="InterPro" id="IPR051141">
    <property type="entry name" value="UPF0339_domain"/>
</dbReference>
<evidence type="ECO:0000259" key="2">
    <source>
        <dbReference type="Pfam" id="PF07411"/>
    </source>
</evidence>
<dbReference type="RefSeq" id="WP_089374933.1">
    <property type="nucleotide sequence ID" value="NZ_FZOA01000003.1"/>
</dbReference>
<evidence type="ECO:0000256" key="1">
    <source>
        <dbReference type="SAM" id="MobiDB-lite"/>
    </source>
</evidence>
<accession>A0A238YRL5</accession>
<dbReference type="OrthoDB" id="9802792at2"/>
<feature type="region of interest" description="Disordered" evidence="1">
    <location>
        <begin position="90"/>
        <end position="111"/>
    </location>
</feature>
<dbReference type="InterPro" id="IPR036913">
    <property type="entry name" value="YegP-like_sf"/>
</dbReference>
<dbReference type="Gene3D" id="2.30.29.80">
    <property type="match status" value="1"/>
</dbReference>
<protein>
    <recommendedName>
        <fullName evidence="2">DUF1508 domain-containing protein</fullName>
    </recommendedName>
</protein>
<name>A0A238YRL5_9PROT</name>
<sequence>MAGWFEINKSEKNGQYSFVLKAGNSEIILTSEQYVAKPSAENGIESVRTNSPNDARYERLTASNDKPYFNLKAANGQVIGTSQLYSSVESRDKGIESVKTNGSTQTVKDNT</sequence>
<evidence type="ECO:0000313" key="4">
    <source>
        <dbReference type="Proteomes" id="UP000198305"/>
    </source>
</evidence>
<feature type="domain" description="DUF1508" evidence="2">
    <location>
        <begin position="62"/>
        <end position="109"/>
    </location>
</feature>
<dbReference type="SUPFAM" id="SSF160113">
    <property type="entry name" value="YegP-like"/>
    <property type="match status" value="2"/>
</dbReference>